<dbReference type="EMBL" id="MU069521">
    <property type="protein sequence ID" value="KAF5840160.1"/>
    <property type="molecule type" value="Genomic_DNA"/>
</dbReference>
<feature type="compositionally biased region" description="Gly residues" evidence="1">
    <location>
        <begin position="138"/>
        <end position="148"/>
    </location>
</feature>
<protein>
    <submittedName>
        <fullName evidence="2">Uncharacterized protein</fullName>
    </submittedName>
</protein>
<evidence type="ECO:0000256" key="1">
    <source>
        <dbReference type="SAM" id="MobiDB-lite"/>
    </source>
</evidence>
<keyword evidence="3" id="KW-1185">Reference proteome</keyword>
<feature type="compositionally biased region" description="Pro residues" evidence="1">
    <location>
        <begin position="95"/>
        <end position="106"/>
    </location>
</feature>
<name>A0ABQ7GZX5_DUNSA</name>
<feature type="compositionally biased region" description="Low complexity" evidence="1">
    <location>
        <begin position="22"/>
        <end position="36"/>
    </location>
</feature>
<sequence length="343" mass="34171">TSAVRVAGASLSWGSSAAHLHFPQSSADAPAPAAAQHTSMKATSPPPSLAQPALTSTGSTKPPLPPQPPSPPPFPPSAPGGQTDAFTSGSASFDLPPPPPPSPTLPSPSSSGGLAHKQQDDKAPGPFSFLFWRKSLGGPQGKGEGSEGGVRQQQPTAGAGLGKDGTAEGRGGDGSATKEGGGLEEWPSATADEVFMLRSDDVLAGDMEIRFELLGASLPNATRTTLDSSFAPPAGATSSSAASSAGLGKACLPLSHLPPALMHHLDSGMALRLRLPLHPTLPTPAASSLSSAKSPTNDRSPSALLYSGRDSKGGGCSCSAQALGGGGEQGRGCCGDLVVSLWL</sequence>
<organism evidence="2 3">
    <name type="scientific">Dunaliella salina</name>
    <name type="common">Green alga</name>
    <name type="synonym">Protococcus salinus</name>
    <dbReference type="NCBI Taxonomy" id="3046"/>
    <lineage>
        <taxon>Eukaryota</taxon>
        <taxon>Viridiplantae</taxon>
        <taxon>Chlorophyta</taxon>
        <taxon>core chlorophytes</taxon>
        <taxon>Chlorophyceae</taxon>
        <taxon>CS clade</taxon>
        <taxon>Chlamydomonadales</taxon>
        <taxon>Dunaliellaceae</taxon>
        <taxon>Dunaliella</taxon>
    </lineage>
</organism>
<feature type="region of interest" description="Disordered" evidence="1">
    <location>
        <begin position="22"/>
        <end position="187"/>
    </location>
</feature>
<proteinExistence type="predicted"/>
<evidence type="ECO:0000313" key="3">
    <source>
        <dbReference type="Proteomes" id="UP000815325"/>
    </source>
</evidence>
<accession>A0ABQ7GZX5</accession>
<feature type="compositionally biased region" description="Low complexity" evidence="1">
    <location>
        <begin position="284"/>
        <end position="295"/>
    </location>
</feature>
<feature type="region of interest" description="Disordered" evidence="1">
    <location>
        <begin position="284"/>
        <end position="314"/>
    </location>
</feature>
<gene>
    <name evidence="2" type="ORF">DUNSADRAFT_17508</name>
</gene>
<evidence type="ECO:0000313" key="2">
    <source>
        <dbReference type="EMBL" id="KAF5840160.1"/>
    </source>
</evidence>
<feature type="non-terminal residue" evidence="2">
    <location>
        <position position="343"/>
    </location>
</feature>
<reference evidence="2" key="1">
    <citation type="submission" date="2017-08" db="EMBL/GenBank/DDBJ databases">
        <authorList>
            <person name="Polle J.E."/>
            <person name="Barry K."/>
            <person name="Cushman J."/>
            <person name="Schmutz J."/>
            <person name="Tran D."/>
            <person name="Hathwaick L.T."/>
            <person name="Yim W.C."/>
            <person name="Jenkins J."/>
            <person name="Mckie-Krisberg Z.M."/>
            <person name="Prochnik S."/>
            <person name="Lindquist E."/>
            <person name="Dockter R.B."/>
            <person name="Adam C."/>
            <person name="Molina H."/>
            <person name="Bunkerborg J."/>
            <person name="Jin E."/>
            <person name="Buchheim M."/>
            <person name="Magnuson J."/>
        </authorList>
    </citation>
    <scope>NUCLEOTIDE SEQUENCE</scope>
    <source>
        <strain evidence="2">CCAP 19/18</strain>
    </source>
</reference>
<comment type="caution">
    <text evidence="2">The sequence shown here is derived from an EMBL/GenBank/DDBJ whole genome shotgun (WGS) entry which is preliminary data.</text>
</comment>
<feature type="non-terminal residue" evidence="2">
    <location>
        <position position="1"/>
    </location>
</feature>
<feature type="compositionally biased region" description="Pro residues" evidence="1">
    <location>
        <begin position="62"/>
        <end position="78"/>
    </location>
</feature>
<dbReference type="Proteomes" id="UP000815325">
    <property type="component" value="Unassembled WGS sequence"/>
</dbReference>